<accession>A0ABD1VAE4</accession>
<sequence length="139" mass="15393">MFPNYTRLKELAPAITKVSYELSEELEMMLELVGSAARPRIEHPDAPSREPTVEEQPQSQFTTIEQVTVLQDQLSTMMEMLKRMAGPPHTSEIPPVTKAPLAADAPPAVEIPPAVKILPSETVQTHYATPTSRHLILVN</sequence>
<evidence type="ECO:0000313" key="3">
    <source>
        <dbReference type="Proteomes" id="UP001604336"/>
    </source>
</evidence>
<name>A0ABD1VAE4_9LAMI</name>
<dbReference type="AlphaFoldDB" id="A0ABD1VAE4"/>
<organism evidence="2 3">
    <name type="scientific">Abeliophyllum distichum</name>
    <dbReference type="NCBI Taxonomy" id="126358"/>
    <lineage>
        <taxon>Eukaryota</taxon>
        <taxon>Viridiplantae</taxon>
        <taxon>Streptophyta</taxon>
        <taxon>Embryophyta</taxon>
        <taxon>Tracheophyta</taxon>
        <taxon>Spermatophyta</taxon>
        <taxon>Magnoliopsida</taxon>
        <taxon>eudicotyledons</taxon>
        <taxon>Gunneridae</taxon>
        <taxon>Pentapetalae</taxon>
        <taxon>asterids</taxon>
        <taxon>lamiids</taxon>
        <taxon>Lamiales</taxon>
        <taxon>Oleaceae</taxon>
        <taxon>Forsythieae</taxon>
        <taxon>Abeliophyllum</taxon>
    </lineage>
</organism>
<proteinExistence type="predicted"/>
<gene>
    <name evidence="2" type="ORF">Adt_06904</name>
</gene>
<evidence type="ECO:0000256" key="1">
    <source>
        <dbReference type="SAM" id="MobiDB-lite"/>
    </source>
</evidence>
<protein>
    <submittedName>
        <fullName evidence="2">Uncharacterized protein</fullName>
    </submittedName>
</protein>
<dbReference type="Proteomes" id="UP001604336">
    <property type="component" value="Unassembled WGS sequence"/>
</dbReference>
<evidence type="ECO:0000313" key="2">
    <source>
        <dbReference type="EMBL" id="KAL2533553.1"/>
    </source>
</evidence>
<feature type="compositionally biased region" description="Basic and acidic residues" evidence="1">
    <location>
        <begin position="39"/>
        <end position="52"/>
    </location>
</feature>
<reference evidence="3" key="1">
    <citation type="submission" date="2024-07" db="EMBL/GenBank/DDBJ databases">
        <title>Two chromosome-level genome assemblies of Korean endemic species Abeliophyllum distichum and Forsythia ovata (Oleaceae).</title>
        <authorList>
            <person name="Jang H."/>
        </authorList>
    </citation>
    <scope>NUCLEOTIDE SEQUENCE [LARGE SCALE GENOMIC DNA]</scope>
</reference>
<dbReference type="EMBL" id="JBFOLK010000002">
    <property type="protein sequence ID" value="KAL2533553.1"/>
    <property type="molecule type" value="Genomic_DNA"/>
</dbReference>
<comment type="caution">
    <text evidence="2">The sequence shown here is derived from an EMBL/GenBank/DDBJ whole genome shotgun (WGS) entry which is preliminary data.</text>
</comment>
<feature type="region of interest" description="Disordered" evidence="1">
    <location>
        <begin position="37"/>
        <end position="59"/>
    </location>
</feature>
<keyword evidence="3" id="KW-1185">Reference proteome</keyword>